<name>A0ABV6PB90_9MICC</name>
<comment type="caution">
    <text evidence="3">The sequence shown here is derived from an EMBL/GenBank/DDBJ whole genome shotgun (WGS) entry which is preliminary data.</text>
</comment>
<evidence type="ECO:0008006" key="5">
    <source>
        <dbReference type="Google" id="ProtNLM"/>
    </source>
</evidence>
<sequence length="141" mass="15759">MAQNNPQQPYPSDPNDPNASNPYRDQPLAEPFNDRPADGKPRFPSDLPEFKEGQTPSKPMFPSDLPQYKNDSPAGYSQPKPQDPSAGYSTPHDPSADRFHNPQYEWAQGNQQSYPSGGARMIRWVVPIAIIAMVAIFFLTQ</sequence>
<feature type="region of interest" description="Disordered" evidence="1">
    <location>
        <begin position="1"/>
        <end position="113"/>
    </location>
</feature>
<evidence type="ECO:0000313" key="3">
    <source>
        <dbReference type="EMBL" id="MFC0582387.1"/>
    </source>
</evidence>
<organism evidence="3 4">
    <name type="scientific">Micrococcoides hystricis</name>
    <dbReference type="NCBI Taxonomy" id="1572761"/>
    <lineage>
        <taxon>Bacteria</taxon>
        <taxon>Bacillati</taxon>
        <taxon>Actinomycetota</taxon>
        <taxon>Actinomycetes</taxon>
        <taxon>Micrococcales</taxon>
        <taxon>Micrococcaceae</taxon>
        <taxon>Micrococcoides</taxon>
    </lineage>
</organism>
<reference evidence="3 4" key="1">
    <citation type="submission" date="2024-09" db="EMBL/GenBank/DDBJ databases">
        <authorList>
            <person name="Sun Q."/>
            <person name="Mori K."/>
        </authorList>
    </citation>
    <scope>NUCLEOTIDE SEQUENCE [LARGE SCALE GENOMIC DNA]</scope>
    <source>
        <strain evidence="3 4">NCAIM B.02604</strain>
    </source>
</reference>
<dbReference type="RefSeq" id="WP_377459507.1">
    <property type="nucleotide sequence ID" value="NZ_JBHLUB010000030.1"/>
</dbReference>
<keyword evidence="2" id="KW-0812">Transmembrane</keyword>
<gene>
    <name evidence="3" type="ORF">ACFFFR_08345</name>
</gene>
<dbReference type="EMBL" id="JBHLUB010000030">
    <property type="protein sequence ID" value="MFC0582387.1"/>
    <property type="molecule type" value="Genomic_DNA"/>
</dbReference>
<keyword evidence="2" id="KW-0472">Membrane</keyword>
<dbReference type="Proteomes" id="UP001589862">
    <property type="component" value="Unassembled WGS sequence"/>
</dbReference>
<accession>A0ABV6PB90</accession>
<keyword evidence="2" id="KW-1133">Transmembrane helix</keyword>
<protein>
    <recommendedName>
        <fullName evidence="5">Serine protease</fullName>
    </recommendedName>
</protein>
<evidence type="ECO:0000256" key="2">
    <source>
        <dbReference type="SAM" id="Phobius"/>
    </source>
</evidence>
<evidence type="ECO:0000313" key="4">
    <source>
        <dbReference type="Proteomes" id="UP001589862"/>
    </source>
</evidence>
<keyword evidence="4" id="KW-1185">Reference proteome</keyword>
<evidence type="ECO:0000256" key="1">
    <source>
        <dbReference type="SAM" id="MobiDB-lite"/>
    </source>
</evidence>
<feature type="compositionally biased region" description="Basic and acidic residues" evidence="1">
    <location>
        <begin position="32"/>
        <end position="52"/>
    </location>
</feature>
<proteinExistence type="predicted"/>
<feature type="transmembrane region" description="Helical" evidence="2">
    <location>
        <begin position="121"/>
        <end position="140"/>
    </location>
</feature>